<reference evidence="1 2" key="1">
    <citation type="journal article" date="2012" name="J. Bacteriol.">
        <title>Genome Sequence of "Candidatus Nitrosoarchaeum limnia" BG20, a Low-Salinity Ammonia-Oxidizing Archaeon from the San Francisco Bay Estuary.</title>
        <authorList>
            <person name="Mosier A.C."/>
            <person name="Allen E.E."/>
            <person name="Kim M."/>
            <person name="Ferriera S."/>
            <person name="Francis C.A."/>
        </authorList>
    </citation>
    <scope>NUCLEOTIDE SEQUENCE [LARGE SCALE GENOMIC DNA]</scope>
    <source>
        <strain evidence="1 2">BG20</strain>
    </source>
</reference>
<evidence type="ECO:0000313" key="2">
    <source>
        <dbReference type="Proteomes" id="UP000014065"/>
    </source>
</evidence>
<keyword evidence="2" id="KW-1185">Reference proteome</keyword>
<organism evidence="1 2">
    <name type="scientific">Candidatus Nitrosarchaeum limnium BG20</name>
    <dbReference type="NCBI Taxonomy" id="859192"/>
    <lineage>
        <taxon>Archaea</taxon>
        <taxon>Nitrososphaerota</taxon>
        <taxon>Nitrososphaeria</taxon>
        <taxon>Nitrosopumilales</taxon>
        <taxon>Nitrosopumilaceae</taxon>
        <taxon>Nitrosarchaeum</taxon>
    </lineage>
</organism>
<comment type="caution">
    <text evidence="1">The sequence shown here is derived from an EMBL/GenBank/DDBJ whole genome shotgun (WGS) entry which is preliminary data.</text>
</comment>
<protein>
    <submittedName>
        <fullName evidence="1">Uncharacterized protein</fullName>
    </submittedName>
</protein>
<evidence type="ECO:0000313" key="1">
    <source>
        <dbReference type="EMBL" id="EPA05754.1"/>
    </source>
</evidence>
<accession>S2ETV4</accession>
<proteinExistence type="predicted"/>
<gene>
    <name evidence="1" type="ORF">BG20_I2248</name>
</gene>
<dbReference type="EMBL" id="AHJG01000154">
    <property type="protein sequence ID" value="EPA05754.1"/>
    <property type="molecule type" value="Genomic_DNA"/>
</dbReference>
<name>S2ETV4_9ARCH</name>
<sequence>MMSNYDFPKDLTKPELKEKLESLIESHKKICKLYENARERKNSDMADRLYAESKQVWKSIEDTKKEISKNL</sequence>
<dbReference type="AlphaFoldDB" id="S2ETV4"/>
<dbReference type="Proteomes" id="UP000014065">
    <property type="component" value="Unassembled WGS sequence"/>
</dbReference>